<protein>
    <recommendedName>
        <fullName evidence="3">Alcohol acetyltransferase</fullName>
    </recommendedName>
</protein>
<evidence type="ECO:0000313" key="1">
    <source>
        <dbReference type="EMBL" id="KJZ76520.1"/>
    </source>
</evidence>
<dbReference type="Proteomes" id="UP000054481">
    <property type="component" value="Unassembled WGS sequence"/>
</dbReference>
<dbReference type="PANTHER" id="PTHR28037">
    <property type="entry name" value="ALCOHOL O-ACETYLTRANSFERASE 1-RELATED"/>
    <property type="match status" value="1"/>
</dbReference>
<dbReference type="Pfam" id="PF07247">
    <property type="entry name" value="AATase"/>
    <property type="match status" value="1"/>
</dbReference>
<dbReference type="InterPro" id="IPR010828">
    <property type="entry name" value="Atf2/Sli1-like"/>
</dbReference>
<proteinExistence type="predicted"/>
<accession>A0A0F7ZQ27</accession>
<dbReference type="InterPro" id="IPR052058">
    <property type="entry name" value="Alcohol_O-acetyltransferase"/>
</dbReference>
<evidence type="ECO:0008006" key="3">
    <source>
        <dbReference type="Google" id="ProtNLM"/>
    </source>
</evidence>
<dbReference type="EMBL" id="KQ030511">
    <property type="protein sequence ID" value="KJZ76520.1"/>
    <property type="molecule type" value="Genomic_DNA"/>
</dbReference>
<organism evidence="1 2">
    <name type="scientific">Hirsutella minnesotensis 3608</name>
    <dbReference type="NCBI Taxonomy" id="1043627"/>
    <lineage>
        <taxon>Eukaryota</taxon>
        <taxon>Fungi</taxon>
        <taxon>Dikarya</taxon>
        <taxon>Ascomycota</taxon>
        <taxon>Pezizomycotina</taxon>
        <taxon>Sordariomycetes</taxon>
        <taxon>Hypocreomycetidae</taxon>
        <taxon>Hypocreales</taxon>
        <taxon>Ophiocordycipitaceae</taxon>
        <taxon>Hirsutella</taxon>
    </lineage>
</organism>
<keyword evidence="2" id="KW-1185">Reference proteome</keyword>
<dbReference type="GO" id="GO:0008080">
    <property type="term" value="F:N-acetyltransferase activity"/>
    <property type="evidence" value="ECO:0007669"/>
    <property type="project" value="TreeGrafter"/>
</dbReference>
<dbReference type="Gene3D" id="3.30.559.10">
    <property type="entry name" value="Chloramphenicol acetyltransferase-like domain"/>
    <property type="match status" value="1"/>
</dbReference>
<evidence type="ECO:0000313" key="2">
    <source>
        <dbReference type="Proteomes" id="UP000054481"/>
    </source>
</evidence>
<reference evidence="1 2" key="1">
    <citation type="journal article" date="2014" name="Genome Biol. Evol.">
        <title>Comparative genomics and transcriptomics analyses reveal divergent lifestyle features of nematode endoparasitic fungus Hirsutella minnesotensis.</title>
        <authorList>
            <person name="Lai Y."/>
            <person name="Liu K."/>
            <person name="Zhang X."/>
            <person name="Zhang X."/>
            <person name="Li K."/>
            <person name="Wang N."/>
            <person name="Shu C."/>
            <person name="Wu Y."/>
            <person name="Wang C."/>
            <person name="Bushley K.E."/>
            <person name="Xiang M."/>
            <person name="Liu X."/>
        </authorList>
    </citation>
    <scope>NUCLEOTIDE SEQUENCE [LARGE SCALE GENOMIC DNA]</scope>
    <source>
        <strain evidence="1 2">3608</strain>
    </source>
</reference>
<dbReference type="OrthoDB" id="2150604at2759"/>
<dbReference type="SUPFAM" id="SSF52777">
    <property type="entry name" value="CoA-dependent acyltransferases"/>
    <property type="match status" value="1"/>
</dbReference>
<gene>
    <name evidence="1" type="ORF">HIM_04249</name>
</gene>
<sequence>MSPSREGPRPAVIRRLGCMELFFSTLQTVDYYFGTAISCRYAVPHWPVESRLRASVQAALARTVLQHAVLRVGIINETSRAPSFVRQDSVNLGRHLEWLDDSTEAGHDAIFNNAFQAQLDSKFSHPESRPPWRVVVLPVQVSKFLEVIFAWNHALADGVGGAIFHETLLHHLNATPDGSVLLELENGLLDIRGSRWCFPPSQNSLRKHPIGLKYAISTLWRLSRPTPHDTFATWAPIRERPCKTQLRSIAVDDQVLQKVLAACRENMTTLTGLLHGIALVSLAARAPSGKASGLSGQTALNMRRLYSATPCRDYQPVQAKTMANAFSVMSHTFDAATVDEIRSCPTTHKQTTQRFVWSAAASVRDEIRQALGLGVKNKMVGLMSMVPDWRPFIKYKAKIARVDSWLVTNLGVLGDCAEKGSWSISRGFFAVSAEVIGAALHICPVSIQGQELCVAFTWQDEVVDTRVAEQLVSDVGEWLMYIGGFAESDSKLQGPE</sequence>
<dbReference type="InterPro" id="IPR023213">
    <property type="entry name" value="CAT-like_dom_sf"/>
</dbReference>
<dbReference type="PANTHER" id="PTHR28037:SF1">
    <property type="entry name" value="ALCOHOL O-ACETYLTRANSFERASE 1-RELATED"/>
    <property type="match status" value="1"/>
</dbReference>
<name>A0A0F7ZQ27_9HYPO</name>
<dbReference type="AlphaFoldDB" id="A0A0F7ZQ27"/>